<proteinExistence type="inferred from homology"/>
<keyword evidence="5" id="KW-0675">Receptor</keyword>
<evidence type="ECO:0000256" key="1">
    <source>
        <dbReference type="ARBA" id="ARBA00009023"/>
    </source>
</evidence>
<feature type="signal peptide" evidence="4">
    <location>
        <begin position="1"/>
        <end position="24"/>
    </location>
</feature>
<dbReference type="Pfam" id="PF03480">
    <property type="entry name" value="DctP"/>
    <property type="match status" value="1"/>
</dbReference>
<dbReference type="GeneID" id="65403888"/>
<dbReference type="CDD" id="cd13603">
    <property type="entry name" value="PBP2_TRAP_Siap_TeaA_like"/>
    <property type="match status" value="1"/>
</dbReference>
<keyword evidence="6" id="KW-1185">Reference proteome</keyword>
<dbReference type="PANTHER" id="PTHR33376">
    <property type="match status" value="1"/>
</dbReference>
<comment type="similarity">
    <text evidence="1">Belongs to the bacterial solute-binding protein 7 family.</text>
</comment>
<feature type="chain" id="PRO_5039502899" evidence="4">
    <location>
        <begin position="25"/>
        <end position="349"/>
    </location>
</feature>
<dbReference type="GO" id="GO:0055085">
    <property type="term" value="P:transmembrane transport"/>
    <property type="evidence" value="ECO:0007669"/>
    <property type="project" value="InterPro"/>
</dbReference>
<dbReference type="GO" id="GO:0030288">
    <property type="term" value="C:outer membrane-bounded periplasmic space"/>
    <property type="evidence" value="ECO:0007669"/>
    <property type="project" value="InterPro"/>
</dbReference>
<keyword evidence="2" id="KW-0813">Transport</keyword>
<protein>
    <submittedName>
        <fullName evidence="5">Tripartite ATP-independent transporter DctP family solute receptor</fullName>
    </submittedName>
</protein>
<keyword evidence="3 4" id="KW-0732">Signal</keyword>
<name>A0A562JRI9_9BACI</name>
<gene>
    <name evidence="5" type="ORF">IQ19_02717</name>
</gene>
<dbReference type="PANTHER" id="PTHR33376:SF7">
    <property type="entry name" value="C4-DICARBOXYLATE-BINDING PROTEIN DCTB"/>
    <property type="match status" value="1"/>
</dbReference>
<organism evidence="5 6">
    <name type="scientific">Cytobacillus oceanisediminis</name>
    <dbReference type="NCBI Taxonomy" id="665099"/>
    <lineage>
        <taxon>Bacteria</taxon>
        <taxon>Bacillati</taxon>
        <taxon>Bacillota</taxon>
        <taxon>Bacilli</taxon>
        <taxon>Bacillales</taxon>
        <taxon>Bacillaceae</taxon>
        <taxon>Cytobacillus</taxon>
    </lineage>
</organism>
<evidence type="ECO:0000313" key="6">
    <source>
        <dbReference type="Proteomes" id="UP000318667"/>
    </source>
</evidence>
<evidence type="ECO:0000256" key="4">
    <source>
        <dbReference type="SAM" id="SignalP"/>
    </source>
</evidence>
<dbReference type="Gene3D" id="3.40.190.170">
    <property type="entry name" value="Bacterial extracellular solute-binding protein, family 7"/>
    <property type="match status" value="1"/>
</dbReference>
<dbReference type="EMBL" id="VLKI01000007">
    <property type="protein sequence ID" value="TWH85776.1"/>
    <property type="molecule type" value="Genomic_DNA"/>
</dbReference>
<dbReference type="InterPro" id="IPR038404">
    <property type="entry name" value="TRAP_DctP_sf"/>
</dbReference>
<dbReference type="PROSITE" id="PS51257">
    <property type="entry name" value="PROKAR_LIPOPROTEIN"/>
    <property type="match status" value="1"/>
</dbReference>
<comment type="caution">
    <text evidence="5">The sequence shown here is derived from an EMBL/GenBank/DDBJ whole genome shotgun (WGS) entry which is preliminary data.</text>
</comment>
<evidence type="ECO:0000256" key="3">
    <source>
        <dbReference type="ARBA" id="ARBA00022729"/>
    </source>
</evidence>
<dbReference type="PIRSF" id="PIRSF006470">
    <property type="entry name" value="DctB"/>
    <property type="match status" value="1"/>
</dbReference>
<accession>A0A562JRI9</accession>
<evidence type="ECO:0000313" key="5">
    <source>
        <dbReference type="EMBL" id="TWH85776.1"/>
    </source>
</evidence>
<dbReference type="AlphaFoldDB" id="A0A562JRI9"/>
<dbReference type="InterPro" id="IPR018389">
    <property type="entry name" value="DctP_fam"/>
</dbReference>
<dbReference type="RefSeq" id="WP_144542860.1">
    <property type="nucleotide sequence ID" value="NZ_CBCSDC010000012.1"/>
</dbReference>
<evidence type="ECO:0000256" key="2">
    <source>
        <dbReference type="ARBA" id="ARBA00022448"/>
    </source>
</evidence>
<dbReference type="InterPro" id="IPR004682">
    <property type="entry name" value="TRAP_DctP"/>
</dbReference>
<reference evidence="5 6" key="1">
    <citation type="journal article" date="2015" name="Stand. Genomic Sci.">
        <title>Genomic Encyclopedia of Bacterial and Archaeal Type Strains, Phase III: the genomes of soil and plant-associated and newly described type strains.</title>
        <authorList>
            <person name="Whitman W.B."/>
            <person name="Woyke T."/>
            <person name="Klenk H.P."/>
            <person name="Zhou Y."/>
            <person name="Lilburn T.G."/>
            <person name="Beck B.J."/>
            <person name="De Vos P."/>
            <person name="Vandamme P."/>
            <person name="Eisen J.A."/>
            <person name="Garrity G."/>
            <person name="Hugenholtz P."/>
            <person name="Kyrpides N.C."/>
        </authorList>
    </citation>
    <scope>NUCLEOTIDE SEQUENCE [LARGE SCALE GENOMIC DNA]</scope>
    <source>
        <strain evidence="5 6">CGMCC 1.10115</strain>
    </source>
</reference>
<sequence length="349" mass="39019">MITITKKFRLVVLLISLVLSIAGCGSNEKTTEGSKGTSKGEYTIRLGASQPADHPMTTTMNKFKELVEKESDGRIKVEVYPANQLGSQAEMNEGVQSGTVTMTYSSIAYMGGSYNPNYNSLLLPFLVTKGNIVKAYAALDGEIGKELADQMSKVGILPLGYGPIGFRHITNSKHPVKSPDDLNGLKIRLQPNDVHIQTFKMMGANPTAMDFSEVYSGLQQHVIDGQENPIDIIYTNKFYEVQDYLSLTGHFYDYAGLWMNKEFYDQLPADLQKIVSESGLEAVKFHRDLYTEKESQFLELLKKEGTKVYEPSEGEIKQFQEKSAPVYDQFLKQAQGKEFTEKVWKAVGK</sequence>
<dbReference type="Proteomes" id="UP000318667">
    <property type="component" value="Unassembled WGS sequence"/>
</dbReference>
<dbReference type="NCBIfam" id="TIGR00787">
    <property type="entry name" value="dctP"/>
    <property type="match status" value="1"/>
</dbReference>
<dbReference type="NCBIfam" id="NF037995">
    <property type="entry name" value="TRAP_S1"/>
    <property type="match status" value="1"/>
</dbReference>
<dbReference type="OrthoDB" id="9776801at2"/>